<reference evidence="4" key="1">
    <citation type="submission" date="2021-02" db="EMBL/GenBank/DDBJ databases">
        <authorList>
            <person name="Palmer J.M."/>
        </authorList>
    </citation>
    <scope>NUCLEOTIDE SEQUENCE</scope>
    <source>
        <strain evidence="4">SCRP734</strain>
    </source>
</reference>
<evidence type="ECO:0000256" key="1">
    <source>
        <dbReference type="SAM" id="MobiDB-lite"/>
    </source>
</evidence>
<comment type="caution">
    <text evidence="4">The sequence shown here is derived from an EMBL/GenBank/DDBJ whole genome shotgun (WGS) entry which is preliminary data.</text>
</comment>
<feature type="signal peptide" evidence="3">
    <location>
        <begin position="1"/>
        <end position="21"/>
    </location>
</feature>
<keyword evidence="2" id="KW-0472">Membrane</keyword>
<dbReference type="EMBL" id="JAGDFM010000277">
    <property type="protein sequence ID" value="KAG7380778.1"/>
    <property type="molecule type" value="Genomic_DNA"/>
</dbReference>
<evidence type="ECO:0000256" key="3">
    <source>
        <dbReference type="SAM" id="SignalP"/>
    </source>
</evidence>
<name>A0A8T1VKQ3_9STRA</name>
<evidence type="ECO:0000256" key="2">
    <source>
        <dbReference type="SAM" id="Phobius"/>
    </source>
</evidence>
<proteinExistence type="predicted"/>
<protein>
    <recommendedName>
        <fullName evidence="6">Trichohyalin-like</fullName>
    </recommendedName>
</protein>
<dbReference type="OrthoDB" id="165641at2759"/>
<feature type="region of interest" description="Disordered" evidence="1">
    <location>
        <begin position="168"/>
        <end position="195"/>
    </location>
</feature>
<feature type="region of interest" description="Disordered" evidence="1">
    <location>
        <begin position="229"/>
        <end position="271"/>
    </location>
</feature>
<evidence type="ECO:0000313" key="4">
    <source>
        <dbReference type="EMBL" id="KAG7380778.1"/>
    </source>
</evidence>
<organism evidence="4 5">
    <name type="scientific">Phytophthora pseudosyringae</name>
    <dbReference type="NCBI Taxonomy" id="221518"/>
    <lineage>
        <taxon>Eukaryota</taxon>
        <taxon>Sar</taxon>
        <taxon>Stramenopiles</taxon>
        <taxon>Oomycota</taxon>
        <taxon>Peronosporomycetes</taxon>
        <taxon>Peronosporales</taxon>
        <taxon>Peronosporaceae</taxon>
        <taxon>Phytophthora</taxon>
    </lineage>
</organism>
<feature type="compositionally biased region" description="Basic and acidic residues" evidence="1">
    <location>
        <begin position="229"/>
        <end position="259"/>
    </location>
</feature>
<accession>A0A8T1VKQ3</accession>
<evidence type="ECO:0000313" key="5">
    <source>
        <dbReference type="Proteomes" id="UP000694044"/>
    </source>
</evidence>
<gene>
    <name evidence="4" type="ORF">PHYPSEUDO_006779</name>
</gene>
<feature type="chain" id="PRO_5035717113" description="Trichohyalin-like" evidence="3">
    <location>
        <begin position="22"/>
        <end position="380"/>
    </location>
</feature>
<keyword evidence="2" id="KW-1133">Transmembrane helix</keyword>
<keyword evidence="5" id="KW-1185">Reference proteome</keyword>
<evidence type="ECO:0008006" key="6">
    <source>
        <dbReference type="Google" id="ProtNLM"/>
    </source>
</evidence>
<dbReference type="Proteomes" id="UP000694044">
    <property type="component" value="Unassembled WGS sequence"/>
</dbReference>
<sequence length="380" mass="44325">MARITWVWTVLLLCAAAAVDGEEDLDELDQLVAAKVKEMQGAFVGVERQLSAARQVAELFALEDAQLQMFALETRAKLAAVQEEVEKEMALAVLEVEGVRQAAVGNVTTWEKTLRGLREATERNRQTLQRVREKEEEKRHLQRELELKTKREMEMLQELERQREMDLERQAEEEMKRLQTLERQQKEAKQRQLEKMQELDKLREREKQRELEKKVELEQLQEEEKVQERELEKTRAFEKQPEQDAMQERISSDSAKDSDGAENTPPSVRSERASTVKRVLAWYVSVEQTVLDAAAAAYRQLVLPVVAILGFFLVLTVVIAKYNSMKRARRNRRVLYSGYPKSYRPKAKQEQKHVVADGYDLRPRMRHPIPRRDPNGFIDD</sequence>
<keyword evidence="3" id="KW-0732">Signal</keyword>
<keyword evidence="2" id="KW-0812">Transmembrane</keyword>
<dbReference type="AlphaFoldDB" id="A0A8T1VKQ3"/>
<feature type="transmembrane region" description="Helical" evidence="2">
    <location>
        <begin position="301"/>
        <end position="323"/>
    </location>
</feature>